<dbReference type="KEGG" id="pstu:UIB01_10590"/>
<evidence type="ECO:0000259" key="9">
    <source>
        <dbReference type="PROSITE" id="PS50109"/>
    </source>
</evidence>
<feature type="transmembrane region" description="Helical" evidence="8">
    <location>
        <begin position="7"/>
        <end position="27"/>
    </location>
</feature>
<dbReference type="Pfam" id="PF02518">
    <property type="entry name" value="HATPase_c"/>
    <property type="match status" value="1"/>
</dbReference>
<dbReference type="Gene3D" id="3.30.565.10">
    <property type="entry name" value="Histidine kinase-like ATPase, C-terminal domain"/>
    <property type="match status" value="1"/>
</dbReference>
<dbReference type="SUPFAM" id="SSF55874">
    <property type="entry name" value="ATPase domain of HSP90 chaperone/DNA topoisomerase II/histidine kinase"/>
    <property type="match status" value="1"/>
</dbReference>
<dbReference type="InterPro" id="IPR005467">
    <property type="entry name" value="His_kinase_dom"/>
</dbReference>
<evidence type="ECO:0000256" key="8">
    <source>
        <dbReference type="SAM" id="Phobius"/>
    </source>
</evidence>
<dbReference type="SMART" id="SM00387">
    <property type="entry name" value="HATPase_c"/>
    <property type="match status" value="1"/>
</dbReference>
<gene>
    <name evidence="11" type="ORF">UIB01_10590</name>
</gene>
<dbReference type="Pfam" id="PF07730">
    <property type="entry name" value="HisKA_3"/>
    <property type="match status" value="1"/>
</dbReference>
<feature type="domain" description="HAMP" evidence="10">
    <location>
        <begin position="156"/>
        <end position="208"/>
    </location>
</feature>
<evidence type="ECO:0000256" key="6">
    <source>
        <dbReference type="ARBA" id="ARBA00022777"/>
    </source>
</evidence>
<dbReference type="CDD" id="cd16917">
    <property type="entry name" value="HATPase_UhpB-NarQ-NarX-like"/>
    <property type="match status" value="1"/>
</dbReference>
<comment type="subcellular location">
    <subcellularLocation>
        <location evidence="2">Membrane</location>
    </subcellularLocation>
</comment>
<dbReference type="PATRIC" id="fig|316.97.peg.2116"/>
<dbReference type="GO" id="GO:0016020">
    <property type="term" value="C:membrane"/>
    <property type="evidence" value="ECO:0007669"/>
    <property type="project" value="UniProtKB-SubCell"/>
</dbReference>
<dbReference type="AlphaFoldDB" id="A0A023WRP3"/>
<dbReference type="EMBL" id="CP007509">
    <property type="protein sequence ID" value="AHY42892.1"/>
    <property type="molecule type" value="Genomic_DNA"/>
</dbReference>
<evidence type="ECO:0000256" key="5">
    <source>
        <dbReference type="ARBA" id="ARBA00022679"/>
    </source>
</evidence>
<dbReference type="PANTHER" id="PTHR24421">
    <property type="entry name" value="NITRATE/NITRITE SENSOR PROTEIN NARX-RELATED"/>
    <property type="match status" value="1"/>
</dbReference>
<evidence type="ECO:0000256" key="7">
    <source>
        <dbReference type="ARBA" id="ARBA00023012"/>
    </source>
</evidence>
<dbReference type="PANTHER" id="PTHR24421:SF58">
    <property type="entry name" value="SIGNAL TRANSDUCTION HISTIDINE-PROTEIN KINASE_PHOSPHATASE UHPB"/>
    <property type="match status" value="1"/>
</dbReference>
<evidence type="ECO:0000256" key="1">
    <source>
        <dbReference type="ARBA" id="ARBA00000085"/>
    </source>
</evidence>
<keyword evidence="8" id="KW-0812">Transmembrane</keyword>
<keyword evidence="8" id="KW-1133">Transmembrane helix</keyword>
<dbReference type="Gene3D" id="1.20.5.1930">
    <property type="match status" value="1"/>
</dbReference>
<keyword evidence="8" id="KW-0472">Membrane</keyword>
<dbReference type="InterPro" id="IPR011712">
    <property type="entry name" value="Sig_transdc_His_kin_sub3_dim/P"/>
</dbReference>
<sequence>MSALWRINLLVTLLFTLITMVCLAVLLRQAAHDVQRELDAAAAVVGYLGEMAERDPDSLRPGLTDSLRHIRVRWLDASESMPADVDPALDGWLGAWLYPAELSSPSVLQLSNGQRLHISVDPHDEVEEVSDSLLQLLVLFGLALLLCLLAIRWAVRPGMQVLSELLGALVSIADGRLDTRLPSHRFAESRKLAERFNHMAAALEDARADNEQLTQALLALQERERTRLAQALHDDLGQYLAGIRARACLLRIQADQPDAVRETAAHLEQHSLDLQNGFRTLVRDLYPVMLDHLNLEDAIRQLAEQWQSTQGIACEVQLRGPIPALSMEAKLHLYRMVQEALTNVARHARATRVCLHLCGDHHGLRLLLRDDGHGLPPERPGVGLRSMVEHARCLGAQLRVRHRAGKGWALYLKLPLQGATS</sequence>
<dbReference type="OrthoDB" id="9797605at2"/>
<evidence type="ECO:0000256" key="3">
    <source>
        <dbReference type="ARBA" id="ARBA00012438"/>
    </source>
</evidence>
<proteinExistence type="predicted"/>
<dbReference type="InterPro" id="IPR050482">
    <property type="entry name" value="Sensor_HK_TwoCompSys"/>
</dbReference>
<dbReference type="Gene3D" id="6.10.340.10">
    <property type="match status" value="1"/>
</dbReference>
<dbReference type="GO" id="GO:0000155">
    <property type="term" value="F:phosphorelay sensor kinase activity"/>
    <property type="evidence" value="ECO:0007669"/>
    <property type="project" value="InterPro"/>
</dbReference>
<dbReference type="PROSITE" id="PS50885">
    <property type="entry name" value="HAMP"/>
    <property type="match status" value="1"/>
</dbReference>
<evidence type="ECO:0000259" key="10">
    <source>
        <dbReference type="PROSITE" id="PS50885"/>
    </source>
</evidence>
<dbReference type="EC" id="2.7.13.3" evidence="3"/>
<name>A0A023WRP3_STUST</name>
<dbReference type="Proteomes" id="UP000025238">
    <property type="component" value="Chromosome"/>
</dbReference>
<comment type="catalytic activity">
    <reaction evidence="1">
        <text>ATP + protein L-histidine = ADP + protein N-phospho-L-histidine.</text>
        <dbReference type="EC" id="2.7.13.3"/>
    </reaction>
</comment>
<keyword evidence="4" id="KW-0597">Phosphoprotein</keyword>
<evidence type="ECO:0000256" key="4">
    <source>
        <dbReference type="ARBA" id="ARBA00022553"/>
    </source>
</evidence>
<evidence type="ECO:0000313" key="12">
    <source>
        <dbReference type="Proteomes" id="UP000025238"/>
    </source>
</evidence>
<dbReference type="SMART" id="SM00304">
    <property type="entry name" value="HAMP"/>
    <property type="match status" value="1"/>
</dbReference>
<dbReference type="InterPro" id="IPR003660">
    <property type="entry name" value="HAMP_dom"/>
</dbReference>
<keyword evidence="5" id="KW-0808">Transferase</keyword>
<dbReference type="CDD" id="cd06225">
    <property type="entry name" value="HAMP"/>
    <property type="match status" value="1"/>
</dbReference>
<protein>
    <recommendedName>
        <fullName evidence="3">histidine kinase</fullName>
        <ecNumber evidence="3">2.7.13.3</ecNumber>
    </recommendedName>
</protein>
<keyword evidence="6 11" id="KW-0418">Kinase</keyword>
<dbReference type="GO" id="GO:0046983">
    <property type="term" value="F:protein dimerization activity"/>
    <property type="evidence" value="ECO:0007669"/>
    <property type="project" value="InterPro"/>
</dbReference>
<reference evidence="11 12" key="1">
    <citation type="submission" date="2014-03" db="EMBL/GenBank/DDBJ databases">
        <title>Complete genome sequence of Pseudomonas stutzeri 19SMN4.</title>
        <authorList>
            <person name="Brunet-Galmes I."/>
            <person name="Nogales B."/>
            <person name="Busquets A."/>
            <person name="Pena A."/>
            <person name="Gomila M."/>
            <person name="Garcia-Valdes E."/>
            <person name="Lalucat J."/>
            <person name="Bennasar A."/>
            <person name="Bosch R."/>
        </authorList>
    </citation>
    <scope>NUCLEOTIDE SEQUENCE [LARGE SCALE GENOMIC DNA]</scope>
    <source>
        <strain evidence="11 12">19SMN4</strain>
    </source>
</reference>
<evidence type="ECO:0000256" key="2">
    <source>
        <dbReference type="ARBA" id="ARBA00004370"/>
    </source>
</evidence>
<dbReference type="InterPro" id="IPR036890">
    <property type="entry name" value="HATPase_C_sf"/>
</dbReference>
<dbReference type="InterPro" id="IPR003594">
    <property type="entry name" value="HATPase_dom"/>
</dbReference>
<feature type="domain" description="Histidine kinase" evidence="9">
    <location>
        <begin position="231"/>
        <end position="418"/>
    </location>
</feature>
<dbReference type="PROSITE" id="PS50109">
    <property type="entry name" value="HIS_KIN"/>
    <property type="match status" value="1"/>
</dbReference>
<keyword evidence="7" id="KW-0902">Two-component regulatory system</keyword>
<organism evidence="11 12">
    <name type="scientific">Stutzerimonas stutzeri</name>
    <name type="common">Pseudomonas stutzeri</name>
    <dbReference type="NCBI Taxonomy" id="316"/>
    <lineage>
        <taxon>Bacteria</taxon>
        <taxon>Pseudomonadati</taxon>
        <taxon>Pseudomonadota</taxon>
        <taxon>Gammaproteobacteria</taxon>
        <taxon>Pseudomonadales</taxon>
        <taxon>Pseudomonadaceae</taxon>
        <taxon>Stutzerimonas</taxon>
    </lineage>
</organism>
<feature type="transmembrane region" description="Helical" evidence="8">
    <location>
        <begin position="133"/>
        <end position="155"/>
    </location>
</feature>
<evidence type="ECO:0000313" key="11">
    <source>
        <dbReference type="EMBL" id="AHY42892.1"/>
    </source>
</evidence>
<accession>A0A023WRP3</accession>